<dbReference type="GO" id="GO:0005737">
    <property type="term" value="C:cytoplasm"/>
    <property type="evidence" value="ECO:0007669"/>
    <property type="project" value="TreeGrafter"/>
</dbReference>
<dbReference type="Gene3D" id="1.25.40.990">
    <property type="match status" value="1"/>
</dbReference>
<keyword evidence="4" id="KW-1185">Reference proteome</keyword>
<dbReference type="InterPro" id="IPR045107">
    <property type="entry name" value="SAC3/GANP/THP3"/>
</dbReference>
<feature type="domain" description="SAC3/GANP/THP3 conserved" evidence="2">
    <location>
        <begin position="567"/>
        <end position="898"/>
    </location>
</feature>
<reference evidence="3" key="1">
    <citation type="submission" date="2019-12" db="EMBL/GenBank/DDBJ databases">
        <title>Genome sequence of Babesia ovis.</title>
        <authorList>
            <person name="Yamagishi J."/>
            <person name="Sevinc F."/>
            <person name="Xuan X."/>
        </authorList>
    </citation>
    <scope>NUCLEOTIDE SEQUENCE</scope>
    <source>
        <strain evidence="3">Selcuk</strain>
    </source>
</reference>
<dbReference type="Pfam" id="PF03399">
    <property type="entry name" value="SAC3_GANP"/>
    <property type="match status" value="1"/>
</dbReference>
<dbReference type="GO" id="GO:0006406">
    <property type="term" value="P:mRNA export from nucleus"/>
    <property type="evidence" value="ECO:0007669"/>
    <property type="project" value="TreeGrafter"/>
</dbReference>
<feature type="region of interest" description="Disordered" evidence="1">
    <location>
        <begin position="1252"/>
        <end position="1317"/>
    </location>
</feature>
<dbReference type="PANTHER" id="PTHR12436">
    <property type="entry name" value="80 KDA MCM3-ASSOCIATED PROTEIN"/>
    <property type="match status" value="1"/>
</dbReference>
<dbReference type="EMBL" id="BLIY01000006">
    <property type="protein sequence ID" value="GFE53448.1"/>
    <property type="molecule type" value="Genomic_DNA"/>
</dbReference>
<gene>
    <name evidence="3" type="ORF">BaOVIS_008520</name>
</gene>
<feature type="region of interest" description="Disordered" evidence="1">
    <location>
        <begin position="1212"/>
        <end position="1233"/>
    </location>
</feature>
<sequence length="2245" mass="250490">MDVIEAPKPTALDVSKRQPLIRRSVYVHEGVIARLETCERKLDSFRGSGLTYVLRSLNQYCHQLCPGKLLQALRILSDNQLFDRGTLYNLYTHIVKNILYFNSSQHRQLLQSISKCMAYTVQYSRVPSVEACSNLIAEINQLLPEEDMNTVSLQASKQAPTDNIANVVTNTETDNSIGGDMSHYANSVDISAFDGGPVPLSELNRLTSEIVSAVCSIYNWSNAQRRRIASLSDLGAIYSLCLDIYLRHSLTMDIKPRDILDIAYALSNHLAATFNDRLGWTTTTNASTALIKDANVIADSMSWILFDTLRNILSSSDSDTNCFSKQPIKLDILQETKQLRDNYIHGNISSLHLVVSTFQCHRPGSQDGNHAQLWRLDTQNTINALRRLGHQINRICQVFLAHHEILPSFIRLLSLSCAFSAVLPLFDKNGQCITDNPDLFQNTTKTQVQHIGPMTLLSDVSHHIPQLDVKTTFNILSIVSYTNLESNDSFLLDIRSCPFNVMATNPPDYFSIPSGDGSGPASMTLRNPLLRPLENDDVGSTLLKYQEIPSFLKRSSEGRMVGEVLGMCPPKEIKQKLEMNTASDLERVNASTVNPKLALKSFQRSDASRVFKPEETRPAVWCRRTIYNILCYFVDADIRKKSYLLPKDFSYLDVYNFLRDRLRSIWQDLTVQHCAKHRAYIECFEISIRFLIYSNEILCENDEYDIAQNRGLLNTCLDKLMEGYEAVHKYVDMKGSCKQWDQLRAQIPHFQDIVDVLVYRSPHEAEFWGYRMLMHIPQLLVPGGSATFCDIRQRMPKELRDTFLVKFAMEVCHTAASGNLHRYFTLMRDPQCPGLYAALMNRFAVCLRVQFMETLVNRKIAKLGVNPLDMETFNSMFGFVDEPLSNVEKFLTKYEVTVYDSEGTTYLDLENANGQQLQYDCASLQKLTNKFQTSSNVVHNKCDAIPSRQLIFDPDFEYPVGTGPDTCGTAFVYEKLNQKSDQSNLMSTDISIDTDDPNKSKGGSSFISSNPFGIAGSTTSSNFTFGTPSDGKPFAGFGFPPASTETTSIFGKQLQTPTALFGTASMINNPNPFAPKTTQAESSPFTFGVPKTTQAESTPFTFGVPKNTQAESTQPPLFNVTPANSGTNIFGSVKSDVSKDHSDNIAFSFKQPKPADSDPNKDETQSSIFGTIPKPADATSDSSNDKALFSFAVPSIPIADSKPNIFARLEETDSTKSKEANSGDTTDLGPPPLFGGTASVIATTGSATTENTITATTDAKNTTNSSTSDGSTSFTTTTDANDTCNATADISTTPDTTTNTITSVSVPQQSKKPESHQAESLSLLYERSKLQKSVTLVKPKVVKAISKPHVTIKAHVTTGRGILSHLCKVVTSLVDTVISGMSTTAQDINTQLLVNGEVIKPPKKPCRRPECSSDADAYNDAPSCNGINVNIPPIVPSTPNKYLSEWSPMDVTTHRSADILYLNRQGSSRYLHKRYVNYIFEKKVMRIIKGCYSCGSCYHTRKNNLYKLITTVGNSSFILSRGLCRVLGSVMRHTFNITGSVVTYVRKRLREDPMNIDVLDSDDDDSDYLESGQEDIMDNDSFSDESYSQLSNNDIHYARHPRRNRVKHTAAELLYSDMTSLTEDSFKDLAISTRNHALATGRYIASVYNRSSRLLNKISDYINDAMRGDSYPLEGLLQVTIERLDDIKERSLSCLGEMFGNTPIHQMDIWATGIFWHIAFFNPIEFRPELIPPNSVYDLNRDNAISSINQYETSDYTLRLKEDVLSIAGFDISAHRLLPGAYGHKRSMIQCCVSRAKHAPDNGNTVTSDSIPICVGASVCVKDDGTEVFNQSDLGYMAMNTNIDTGCQQPIYHYNNTSYGLYRTVCEINQLDPRYNNSTSIALHANSIPFYIGKETYFHELFTSDSMPDIPCNGTYMSPVDCYGVLSALLCQDQREIGGHYQTCLLCYRISVCMLDLLCLYEFFNTSLPNTVSFCGCADKNYDMCYSRLRQTLDTIEERLLTEVIRYAYNLDISIDPSQLRSRITFGCMGFELYHPRGVATVSNIDIHNATVTPNNLSHDKTYNCHVNVQPIPRLVYPDGFSHGLRAAAEATLRSQTVYVLQRPFEIPDLLGFLSGLLKSQLNGMDNVTSLSTFLRDGLDKAIAYVEAHVPSIHWDVYQSDTILQDVEVVSDTDTSELSRYSKASFVSLLRMLQSAADRASQHIGSHGLNMDTATQIINCVLSRVRVRSYYVPYSVGLYMSHVSG</sequence>
<feature type="region of interest" description="Disordered" evidence="1">
    <location>
        <begin position="1147"/>
        <end position="1182"/>
    </location>
</feature>
<feature type="compositionally biased region" description="Low complexity" evidence="1">
    <location>
        <begin position="1252"/>
        <end position="1307"/>
    </location>
</feature>
<dbReference type="GO" id="GO:0070390">
    <property type="term" value="C:transcription export complex 2"/>
    <property type="evidence" value="ECO:0007669"/>
    <property type="project" value="TreeGrafter"/>
</dbReference>
<dbReference type="PANTHER" id="PTHR12436:SF3">
    <property type="entry name" value="GERMINAL-CENTER ASSOCIATED NUCLEAR PROTEIN"/>
    <property type="match status" value="1"/>
</dbReference>
<dbReference type="Proteomes" id="UP001057455">
    <property type="component" value="Unassembled WGS sequence"/>
</dbReference>
<proteinExistence type="predicted"/>
<feature type="compositionally biased region" description="Basic and acidic residues" evidence="1">
    <location>
        <begin position="1153"/>
        <end position="1164"/>
    </location>
</feature>
<name>A0A9W5TB17_BABOV</name>
<dbReference type="OrthoDB" id="264795at2759"/>
<evidence type="ECO:0000256" key="1">
    <source>
        <dbReference type="SAM" id="MobiDB-lite"/>
    </source>
</evidence>
<protein>
    <submittedName>
        <fullName evidence="3">SAC3 GANP family protein, putative</fullName>
    </submittedName>
</protein>
<feature type="compositionally biased region" description="Basic and acidic residues" evidence="1">
    <location>
        <begin position="1212"/>
        <end position="1221"/>
    </location>
</feature>
<accession>A0A9W5TB17</accession>
<evidence type="ECO:0000313" key="4">
    <source>
        <dbReference type="Proteomes" id="UP001057455"/>
    </source>
</evidence>
<organism evidence="3 4">
    <name type="scientific">Babesia ovis</name>
    <dbReference type="NCBI Taxonomy" id="5869"/>
    <lineage>
        <taxon>Eukaryota</taxon>
        <taxon>Sar</taxon>
        <taxon>Alveolata</taxon>
        <taxon>Apicomplexa</taxon>
        <taxon>Aconoidasida</taxon>
        <taxon>Piroplasmida</taxon>
        <taxon>Babesiidae</taxon>
        <taxon>Babesia</taxon>
    </lineage>
</organism>
<comment type="caution">
    <text evidence="3">The sequence shown here is derived from an EMBL/GenBank/DDBJ whole genome shotgun (WGS) entry which is preliminary data.</text>
</comment>
<evidence type="ECO:0000259" key="2">
    <source>
        <dbReference type="Pfam" id="PF03399"/>
    </source>
</evidence>
<evidence type="ECO:0000313" key="3">
    <source>
        <dbReference type="EMBL" id="GFE53448.1"/>
    </source>
</evidence>
<dbReference type="InterPro" id="IPR005062">
    <property type="entry name" value="SAC3/GANP/THP3_conserved"/>
</dbReference>